<accession>A0A0P6XAV5</accession>
<proteinExistence type="predicted"/>
<name>A0A0P6XAV5_9CHLR</name>
<evidence type="ECO:0000313" key="1">
    <source>
        <dbReference type="EMBL" id="KPL76889.1"/>
    </source>
</evidence>
<keyword evidence="2" id="KW-1185">Reference proteome</keyword>
<sequence>MSTDSDRPHIIAKYTGEIAYQNGSTGKFEALLEKNDGEWKIFNITFLEPPKKLHKYETPNLKTLFHEKE</sequence>
<dbReference type="Proteomes" id="UP000050417">
    <property type="component" value="Unassembled WGS sequence"/>
</dbReference>
<reference evidence="1 2" key="1">
    <citation type="submission" date="2015-07" db="EMBL/GenBank/DDBJ databases">
        <title>Genome sequence of Ornatilinea apprima DSM 23815.</title>
        <authorList>
            <person name="Hemp J."/>
            <person name="Ward L.M."/>
            <person name="Pace L.A."/>
            <person name="Fischer W.W."/>
        </authorList>
    </citation>
    <scope>NUCLEOTIDE SEQUENCE [LARGE SCALE GENOMIC DNA]</scope>
    <source>
        <strain evidence="1 2">P3M-1</strain>
    </source>
</reference>
<evidence type="ECO:0000313" key="2">
    <source>
        <dbReference type="Proteomes" id="UP000050417"/>
    </source>
</evidence>
<comment type="caution">
    <text evidence="1">The sequence shown here is derived from an EMBL/GenBank/DDBJ whole genome shotgun (WGS) entry which is preliminary data.</text>
</comment>
<gene>
    <name evidence="1" type="ORF">ADN00_09815</name>
</gene>
<dbReference type="AlphaFoldDB" id="A0A0P6XAV5"/>
<dbReference type="STRING" id="1134406.ADN00_09815"/>
<evidence type="ECO:0008006" key="3">
    <source>
        <dbReference type="Google" id="ProtNLM"/>
    </source>
</evidence>
<organism evidence="1 2">
    <name type="scientific">Ornatilinea apprima</name>
    <dbReference type="NCBI Taxonomy" id="1134406"/>
    <lineage>
        <taxon>Bacteria</taxon>
        <taxon>Bacillati</taxon>
        <taxon>Chloroflexota</taxon>
        <taxon>Anaerolineae</taxon>
        <taxon>Anaerolineales</taxon>
        <taxon>Anaerolineaceae</taxon>
        <taxon>Ornatilinea</taxon>
    </lineage>
</organism>
<dbReference type="EMBL" id="LGCL01000024">
    <property type="protein sequence ID" value="KPL76889.1"/>
    <property type="molecule type" value="Genomic_DNA"/>
</dbReference>
<protein>
    <recommendedName>
        <fullName evidence="3">SnoaL-like domain-containing protein</fullName>
    </recommendedName>
</protein>